<evidence type="ECO:0000313" key="6">
    <source>
        <dbReference type="Proteomes" id="UP000663854"/>
    </source>
</evidence>
<organism evidence="4 6">
    <name type="scientific">Rotaria sordida</name>
    <dbReference type="NCBI Taxonomy" id="392033"/>
    <lineage>
        <taxon>Eukaryota</taxon>
        <taxon>Metazoa</taxon>
        <taxon>Spiralia</taxon>
        <taxon>Gnathifera</taxon>
        <taxon>Rotifera</taxon>
        <taxon>Eurotatoria</taxon>
        <taxon>Bdelloidea</taxon>
        <taxon>Philodinida</taxon>
        <taxon>Philodinidae</taxon>
        <taxon>Rotaria</taxon>
    </lineage>
</organism>
<evidence type="ECO:0000313" key="5">
    <source>
        <dbReference type="EMBL" id="CAF1517619.1"/>
    </source>
</evidence>
<feature type="transmembrane region" description="Helical" evidence="1">
    <location>
        <begin position="342"/>
        <end position="366"/>
    </location>
</feature>
<evidence type="ECO:0000256" key="2">
    <source>
        <dbReference type="SAM" id="SignalP"/>
    </source>
</evidence>
<feature type="domain" description="Nose resistant-to-fluoxetine protein N-terminal" evidence="3">
    <location>
        <begin position="76"/>
        <end position="202"/>
    </location>
</feature>
<keyword evidence="1" id="KW-0472">Membrane</keyword>
<feature type="transmembrane region" description="Helical" evidence="1">
    <location>
        <begin position="216"/>
        <end position="243"/>
    </location>
</feature>
<accession>A0A814YXX9</accession>
<dbReference type="AlphaFoldDB" id="A0A814YXX9"/>
<protein>
    <recommendedName>
        <fullName evidence="3">Nose resistant-to-fluoxetine protein N-terminal domain-containing protein</fullName>
    </recommendedName>
</protein>
<proteinExistence type="predicted"/>
<dbReference type="Proteomes" id="UP000663870">
    <property type="component" value="Unassembled WGS sequence"/>
</dbReference>
<dbReference type="PANTHER" id="PTHR11161">
    <property type="entry name" value="O-ACYLTRANSFERASE"/>
    <property type="match status" value="1"/>
</dbReference>
<dbReference type="EMBL" id="CAJNOL010002628">
    <property type="protein sequence ID" value="CAF1517619.1"/>
    <property type="molecule type" value="Genomic_DNA"/>
</dbReference>
<keyword evidence="1" id="KW-1133">Transmembrane helix</keyword>
<reference evidence="4" key="1">
    <citation type="submission" date="2021-02" db="EMBL/GenBank/DDBJ databases">
        <authorList>
            <person name="Nowell W R."/>
        </authorList>
    </citation>
    <scope>NUCLEOTIDE SEQUENCE</scope>
</reference>
<dbReference type="SMART" id="SM00703">
    <property type="entry name" value="NRF"/>
    <property type="match status" value="1"/>
</dbReference>
<dbReference type="InterPro" id="IPR006621">
    <property type="entry name" value="Nose-resist-to-fluoxetine_N"/>
</dbReference>
<comment type="caution">
    <text evidence="4">The sequence shown here is derived from an EMBL/GenBank/DDBJ whole genome shotgun (WGS) entry which is preliminary data.</text>
</comment>
<keyword evidence="7" id="KW-1185">Reference proteome</keyword>
<keyword evidence="1" id="KW-0812">Transmembrane</keyword>
<evidence type="ECO:0000313" key="4">
    <source>
        <dbReference type="EMBL" id="CAF1235570.1"/>
    </source>
</evidence>
<dbReference type="Pfam" id="PF20146">
    <property type="entry name" value="NRF"/>
    <property type="match status" value="1"/>
</dbReference>
<feature type="signal peptide" evidence="2">
    <location>
        <begin position="1"/>
        <end position="20"/>
    </location>
</feature>
<dbReference type="InterPro" id="IPR052728">
    <property type="entry name" value="O2_lipid_transport_reg"/>
</dbReference>
<feature type="chain" id="PRO_5035605155" description="Nose resistant-to-fluoxetine protein N-terminal domain-containing protein" evidence="2">
    <location>
        <begin position="21"/>
        <end position="400"/>
    </location>
</feature>
<dbReference type="EMBL" id="CAJNOH010001617">
    <property type="protein sequence ID" value="CAF1235570.1"/>
    <property type="molecule type" value="Genomic_DNA"/>
</dbReference>
<sequence>MMFAALIFVLLLFVPQSIIGEPEFETIPLRFDAVIQRLRDFYQHHPDVVNDLANTPIVTIRPELLLTNISFSNNQSTACERDLEILKTAALQRQLWAMKVFDAWGKPLPSGLLNGNMFWIGNYDECINPLYQINNKSFVRQPIDTQYCALQSSPINPQLMTGFSLVLGLCLPASCTRQSIVTLILEIFKVHNLTKDYLQCSNDRSNEQNGLSSGTIAFSIVLSFLALLVLIGTIIDLAIQIYINWNKNEKLPINGYEDLSDEISNNIYMTPYFGHGPLYPIQQGFEPVGCRNGSWWTSFLYIGNFFKSDNMCLGVTWYLFNDMQFHWIAPLALIPFVMRQKVIGYIMTILFVFVSIGSILGLLLYYPSMVTHALDISSNATGPNFFDKIYIIMKRASGAS</sequence>
<dbReference type="Proteomes" id="UP000663854">
    <property type="component" value="Unassembled WGS sequence"/>
</dbReference>
<gene>
    <name evidence="5" type="ORF">JXQ802_LOCUS41369</name>
    <name evidence="4" type="ORF">PYM288_LOCUS26606</name>
</gene>
<keyword evidence="2" id="KW-0732">Signal</keyword>
<evidence type="ECO:0000313" key="7">
    <source>
        <dbReference type="Proteomes" id="UP000663870"/>
    </source>
</evidence>
<name>A0A814YXX9_9BILA</name>
<dbReference type="PANTHER" id="PTHR11161:SF0">
    <property type="entry name" value="O-ACYLTRANSFERASE LIKE PROTEIN"/>
    <property type="match status" value="1"/>
</dbReference>
<evidence type="ECO:0000259" key="3">
    <source>
        <dbReference type="SMART" id="SM00703"/>
    </source>
</evidence>
<evidence type="ECO:0000256" key="1">
    <source>
        <dbReference type="SAM" id="Phobius"/>
    </source>
</evidence>